<dbReference type="EMBL" id="KI925458">
    <property type="protein sequence ID" value="ETW81668.1"/>
    <property type="molecule type" value="Genomic_DNA"/>
</dbReference>
<feature type="compositionally biased region" description="Polar residues" evidence="1">
    <location>
        <begin position="106"/>
        <end position="127"/>
    </location>
</feature>
<protein>
    <submittedName>
        <fullName evidence="2">Uncharacterized protein</fullName>
    </submittedName>
</protein>
<evidence type="ECO:0000313" key="3">
    <source>
        <dbReference type="Proteomes" id="UP000030671"/>
    </source>
</evidence>
<feature type="compositionally biased region" description="Polar residues" evidence="1">
    <location>
        <begin position="212"/>
        <end position="226"/>
    </location>
</feature>
<dbReference type="InParanoid" id="W4K789"/>
<dbReference type="HOGENOM" id="CLU_1177829_0_0_1"/>
<dbReference type="AlphaFoldDB" id="W4K789"/>
<dbReference type="GeneID" id="20675217"/>
<evidence type="ECO:0000313" key="2">
    <source>
        <dbReference type="EMBL" id="ETW81668.1"/>
    </source>
</evidence>
<gene>
    <name evidence="2" type="ORF">HETIRDRAFT_440002</name>
</gene>
<feature type="region of interest" description="Disordered" evidence="1">
    <location>
        <begin position="212"/>
        <end position="236"/>
    </location>
</feature>
<organism evidence="2 3">
    <name type="scientific">Heterobasidion irregulare (strain TC 32-1)</name>
    <dbReference type="NCBI Taxonomy" id="747525"/>
    <lineage>
        <taxon>Eukaryota</taxon>
        <taxon>Fungi</taxon>
        <taxon>Dikarya</taxon>
        <taxon>Basidiomycota</taxon>
        <taxon>Agaricomycotina</taxon>
        <taxon>Agaricomycetes</taxon>
        <taxon>Russulales</taxon>
        <taxon>Bondarzewiaceae</taxon>
        <taxon>Heterobasidion</taxon>
        <taxon>Heterobasidion annosum species complex</taxon>
    </lineage>
</organism>
<accession>W4K789</accession>
<name>W4K789_HETIT</name>
<proteinExistence type="predicted"/>
<dbReference type="Proteomes" id="UP000030671">
    <property type="component" value="Unassembled WGS sequence"/>
</dbReference>
<dbReference type="RefSeq" id="XP_009546296.1">
    <property type="nucleotide sequence ID" value="XM_009548001.1"/>
</dbReference>
<keyword evidence="3" id="KW-1185">Reference proteome</keyword>
<feature type="region of interest" description="Disordered" evidence="1">
    <location>
        <begin position="83"/>
        <end position="198"/>
    </location>
</feature>
<reference evidence="2 3" key="1">
    <citation type="journal article" date="2012" name="New Phytol.">
        <title>Insight into trade-off between wood decay and parasitism from the genome of a fungal forest pathogen.</title>
        <authorList>
            <person name="Olson A."/>
            <person name="Aerts A."/>
            <person name="Asiegbu F."/>
            <person name="Belbahri L."/>
            <person name="Bouzid O."/>
            <person name="Broberg A."/>
            <person name="Canback B."/>
            <person name="Coutinho P.M."/>
            <person name="Cullen D."/>
            <person name="Dalman K."/>
            <person name="Deflorio G."/>
            <person name="van Diepen L.T."/>
            <person name="Dunand C."/>
            <person name="Duplessis S."/>
            <person name="Durling M."/>
            <person name="Gonthier P."/>
            <person name="Grimwood J."/>
            <person name="Fossdal C.G."/>
            <person name="Hansson D."/>
            <person name="Henrissat B."/>
            <person name="Hietala A."/>
            <person name="Himmelstrand K."/>
            <person name="Hoffmeister D."/>
            <person name="Hogberg N."/>
            <person name="James T.Y."/>
            <person name="Karlsson M."/>
            <person name="Kohler A."/>
            <person name="Kues U."/>
            <person name="Lee Y.H."/>
            <person name="Lin Y.C."/>
            <person name="Lind M."/>
            <person name="Lindquist E."/>
            <person name="Lombard V."/>
            <person name="Lucas S."/>
            <person name="Lunden K."/>
            <person name="Morin E."/>
            <person name="Murat C."/>
            <person name="Park J."/>
            <person name="Raffaello T."/>
            <person name="Rouze P."/>
            <person name="Salamov A."/>
            <person name="Schmutz J."/>
            <person name="Solheim H."/>
            <person name="Stahlberg J."/>
            <person name="Velez H."/>
            <person name="de Vries R.P."/>
            <person name="Wiebenga A."/>
            <person name="Woodward S."/>
            <person name="Yakovlev I."/>
            <person name="Garbelotto M."/>
            <person name="Martin F."/>
            <person name="Grigoriev I.V."/>
            <person name="Stenlid J."/>
        </authorList>
    </citation>
    <scope>NUCLEOTIDE SEQUENCE [LARGE SCALE GENOMIC DNA]</scope>
    <source>
        <strain evidence="2 3">TC 32-1</strain>
    </source>
</reference>
<dbReference type="OrthoDB" id="3270652at2759"/>
<feature type="compositionally biased region" description="Basic and acidic residues" evidence="1">
    <location>
        <begin position="141"/>
        <end position="150"/>
    </location>
</feature>
<dbReference type="eggNOG" id="ENOG502SY8K">
    <property type="taxonomic scope" value="Eukaryota"/>
</dbReference>
<dbReference type="KEGG" id="hir:HETIRDRAFT_440002"/>
<sequence>MTLEQYTAAKDIVLDLLGWGVAPEYLVDCGFSREIVYYVFSELNLRLPSNFDTTGILPYPPTPEMVASWLGVPYDVVEQSSGKPVSLRSRGSISHPLPQKPPIVSPQGSVVTPTFKPQLTVTTSSATVPEPPSGTSLADMEQQRRQELLARKAVQASRKRKESSVSGTSSSMASANEPSPMDFEEQPSTQPLAPASSVEDFLKSIEPVFIGSASSNNFGTESSSFIRASPDAMDVD</sequence>
<evidence type="ECO:0000256" key="1">
    <source>
        <dbReference type="SAM" id="MobiDB-lite"/>
    </source>
</evidence>
<feature type="compositionally biased region" description="Low complexity" evidence="1">
    <location>
        <begin position="164"/>
        <end position="174"/>
    </location>
</feature>
<feature type="non-terminal residue" evidence="2">
    <location>
        <position position="236"/>
    </location>
</feature>